<protein>
    <submittedName>
        <fullName evidence="1">Uncharacterized protein</fullName>
    </submittedName>
</protein>
<reference evidence="2" key="1">
    <citation type="submission" date="2013-09" db="EMBL/GenBank/DDBJ databases">
        <title>Corchorus olitorius genome sequencing.</title>
        <authorList>
            <person name="Alam M."/>
            <person name="Haque M.S."/>
            <person name="Islam M.S."/>
            <person name="Emdad E.M."/>
            <person name="Islam M.M."/>
            <person name="Ahmed B."/>
            <person name="Halim A."/>
            <person name="Hossen Q.M.M."/>
            <person name="Hossain M.Z."/>
            <person name="Ahmed R."/>
            <person name="Khan M.M."/>
            <person name="Islam R."/>
            <person name="Rashid M.M."/>
            <person name="Khan S.A."/>
            <person name="Rahman M.S."/>
            <person name="Alam M."/>
            <person name="Yahiya A.S."/>
            <person name="Khan M.S."/>
            <person name="Azam M.S."/>
            <person name="Haque T."/>
            <person name="Lashkar M.Z.H."/>
            <person name="Akhand A.I."/>
            <person name="Morshed G."/>
            <person name="Roy S."/>
            <person name="Uddin K.S."/>
            <person name="Rabeya T."/>
            <person name="Hossain A.S."/>
            <person name="Chowdhury A."/>
            <person name="Snigdha A.R."/>
            <person name="Mortoza M.S."/>
            <person name="Matin S.A."/>
            <person name="Hoque S.M.E."/>
            <person name="Islam M.K."/>
            <person name="Roy D.K."/>
            <person name="Haider R."/>
            <person name="Moosa M.M."/>
            <person name="Elias S.M."/>
            <person name="Hasan A.M."/>
            <person name="Jahan S."/>
            <person name="Shafiuddin M."/>
            <person name="Mahmood N."/>
            <person name="Shommy N.S."/>
        </authorList>
    </citation>
    <scope>NUCLEOTIDE SEQUENCE [LARGE SCALE GENOMIC DNA]</scope>
    <source>
        <strain evidence="2">cv. O-4</strain>
    </source>
</reference>
<evidence type="ECO:0000313" key="1">
    <source>
        <dbReference type="EMBL" id="OMO71712.1"/>
    </source>
</evidence>
<evidence type="ECO:0000313" key="2">
    <source>
        <dbReference type="Proteomes" id="UP000187203"/>
    </source>
</evidence>
<keyword evidence="2" id="KW-1185">Reference proteome</keyword>
<organism evidence="1 2">
    <name type="scientific">Corchorus olitorius</name>
    <dbReference type="NCBI Taxonomy" id="93759"/>
    <lineage>
        <taxon>Eukaryota</taxon>
        <taxon>Viridiplantae</taxon>
        <taxon>Streptophyta</taxon>
        <taxon>Embryophyta</taxon>
        <taxon>Tracheophyta</taxon>
        <taxon>Spermatophyta</taxon>
        <taxon>Magnoliopsida</taxon>
        <taxon>eudicotyledons</taxon>
        <taxon>Gunneridae</taxon>
        <taxon>Pentapetalae</taxon>
        <taxon>rosids</taxon>
        <taxon>malvids</taxon>
        <taxon>Malvales</taxon>
        <taxon>Malvaceae</taxon>
        <taxon>Grewioideae</taxon>
        <taxon>Apeibeae</taxon>
        <taxon>Corchorus</taxon>
    </lineage>
</organism>
<accession>A0A1R3HN69</accession>
<sequence length="66" mass="7194">MVTSATGLSCLSRANHRSHWRPPLDGVGWSQKNHIFKAHSPFILPLEPSDCHVLAVPTTVATGIHL</sequence>
<dbReference type="AlphaFoldDB" id="A0A1R3HN69"/>
<dbReference type="EMBL" id="AWUE01019748">
    <property type="protein sequence ID" value="OMO71712.1"/>
    <property type="molecule type" value="Genomic_DNA"/>
</dbReference>
<comment type="caution">
    <text evidence="1">The sequence shown here is derived from an EMBL/GenBank/DDBJ whole genome shotgun (WGS) entry which is preliminary data.</text>
</comment>
<proteinExistence type="predicted"/>
<dbReference type="Proteomes" id="UP000187203">
    <property type="component" value="Unassembled WGS sequence"/>
</dbReference>
<name>A0A1R3HN69_9ROSI</name>
<gene>
    <name evidence="1" type="ORF">COLO4_28090</name>
</gene>